<feature type="domain" description="General secretion pathway GspH" evidence="12">
    <location>
        <begin position="47"/>
        <end position="156"/>
    </location>
</feature>
<evidence type="ECO:0000313" key="13">
    <source>
        <dbReference type="EMBL" id="MFC5473527.1"/>
    </source>
</evidence>
<keyword evidence="7 11" id="KW-1133">Transmembrane helix</keyword>
<evidence type="ECO:0000256" key="8">
    <source>
        <dbReference type="ARBA" id="ARBA00023136"/>
    </source>
</evidence>
<evidence type="ECO:0000256" key="3">
    <source>
        <dbReference type="ARBA" id="ARBA00022475"/>
    </source>
</evidence>
<comment type="similarity">
    <text evidence="9">Belongs to the GSP H family.</text>
</comment>
<feature type="transmembrane region" description="Helical" evidence="11">
    <location>
        <begin position="12"/>
        <end position="33"/>
    </location>
</feature>
<dbReference type="InterPro" id="IPR022346">
    <property type="entry name" value="T2SS_GspH"/>
</dbReference>
<dbReference type="SUPFAM" id="SSF54523">
    <property type="entry name" value="Pili subunits"/>
    <property type="match status" value="1"/>
</dbReference>
<evidence type="ECO:0000256" key="9">
    <source>
        <dbReference type="ARBA" id="ARBA00025772"/>
    </source>
</evidence>
<name>A0ABW0M994_9BURK</name>
<accession>A0ABW0M994</accession>
<evidence type="ECO:0000256" key="10">
    <source>
        <dbReference type="ARBA" id="ARBA00030775"/>
    </source>
</evidence>
<evidence type="ECO:0000256" key="5">
    <source>
        <dbReference type="ARBA" id="ARBA00022519"/>
    </source>
</evidence>
<evidence type="ECO:0000256" key="6">
    <source>
        <dbReference type="ARBA" id="ARBA00022692"/>
    </source>
</evidence>
<dbReference type="Pfam" id="PF12019">
    <property type="entry name" value="GspH"/>
    <property type="match status" value="1"/>
</dbReference>
<dbReference type="PROSITE" id="PS00409">
    <property type="entry name" value="PROKAR_NTER_METHYL"/>
    <property type="match status" value="1"/>
</dbReference>
<dbReference type="InterPro" id="IPR045584">
    <property type="entry name" value="Pilin-like"/>
</dbReference>
<dbReference type="Gene3D" id="3.55.40.10">
    <property type="entry name" value="minor pseudopilin epsh domain"/>
    <property type="match status" value="1"/>
</dbReference>
<dbReference type="RefSeq" id="WP_378996071.1">
    <property type="nucleotide sequence ID" value="NZ_JBHSMT010000010.1"/>
</dbReference>
<reference evidence="14" key="1">
    <citation type="journal article" date="2019" name="Int. J. Syst. Evol. Microbiol.">
        <title>The Global Catalogue of Microorganisms (GCM) 10K type strain sequencing project: providing services to taxonomists for standard genome sequencing and annotation.</title>
        <authorList>
            <consortium name="The Broad Institute Genomics Platform"/>
            <consortium name="The Broad Institute Genome Sequencing Center for Infectious Disease"/>
            <person name="Wu L."/>
            <person name="Ma J."/>
        </authorList>
    </citation>
    <scope>NUCLEOTIDE SEQUENCE [LARGE SCALE GENOMIC DNA]</scope>
    <source>
        <strain evidence="14">JCM 17066</strain>
    </source>
</reference>
<keyword evidence="6 11" id="KW-0812">Transmembrane</keyword>
<evidence type="ECO:0000256" key="11">
    <source>
        <dbReference type="SAM" id="Phobius"/>
    </source>
</evidence>
<keyword evidence="14" id="KW-1185">Reference proteome</keyword>
<evidence type="ECO:0000256" key="4">
    <source>
        <dbReference type="ARBA" id="ARBA00022481"/>
    </source>
</evidence>
<evidence type="ECO:0000256" key="2">
    <source>
        <dbReference type="ARBA" id="ARBA00021549"/>
    </source>
</evidence>
<evidence type="ECO:0000313" key="14">
    <source>
        <dbReference type="Proteomes" id="UP001596045"/>
    </source>
</evidence>
<organism evidence="13 14">
    <name type="scientific">Paraherbaspirillum soli</name>
    <dbReference type="NCBI Taxonomy" id="631222"/>
    <lineage>
        <taxon>Bacteria</taxon>
        <taxon>Pseudomonadati</taxon>
        <taxon>Pseudomonadota</taxon>
        <taxon>Betaproteobacteria</taxon>
        <taxon>Burkholderiales</taxon>
        <taxon>Oxalobacteraceae</taxon>
        <taxon>Paraherbaspirillum</taxon>
    </lineage>
</organism>
<evidence type="ECO:0000256" key="1">
    <source>
        <dbReference type="ARBA" id="ARBA00004377"/>
    </source>
</evidence>
<keyword evidence="8 11" id="KW-0472">Membrane</keyword>
<evidence type="ECO:0000256" key="7">
    <source>
        <dbReference type="ARBA" id="ARBA00022989"/>
    </source>
</evidence>
<dbReference type="EMBL" id="JBHSMT010000010">
    <property type="protein sequence ID" value="MFC5473527.1"/>
    <property type="molecule type" value="Genomic_DNA"/>
</dbReference>
<proteinExistence type="inferred from homology"/>
<dbReference type="Pfam" id="PF07963">
    <property type="entry name" value="N_methyl"/>
    <property type="match status" value="1"/>
</dbReference>
<protein>
    <recommendedName>
        <fullName evidence="2">Type II secretion system protein H</fullName>
    </recommendedName>
    <alternativeName>
        <fullName evidence="10">General secretion pathway protein H</fullName>
    </alternativeName>
</protein>
<keyword evidence="3" id="KW-1003">Cell membrane</keyword>
<keyword evidence="4" id="KW-0488">Methylation</keyword>
<dbReference type="NCBIfam" id="TIGR02532">
    <property type="entry name" value="IV_pilin_GFxxxE"/>
    <property type="match status" value="1"/>
</dbReference>
<gene>
    <name evidence="13" type="ORF">ACFPM8_06095</name>
</gene>
<dbReference type="InterPro" id="IPR012902">
    <property type="entry name" value="N_methyl_site"/>
</dbReference>
<keyword evidence="5" id="KW-0997">Cell inner membrane</keyword>
<dbReference type="Proteomes" id="UP001596045">
    <property type="component" value="Unassembled WGS sequence"/>
</dbReference>
<sequence>MIMGKFGSGFTLVELLVVISIVAILGAVAVPSYRSSIANNRVSAELDRVAMDTSFARSEAVKRGTTVAICPTAGCAASGNWDQGWTVFADPAGDLSGMATAANILKQENAFSGSDTLVPDASLGAGISFDRNGYTKASGKLTLKEASNTTSLRRCLNFSVGSWTRLVGAAC</sequence>
<comment type="caution">
    <text evidence="13">The sequence shown here is derived from an EMBL/GenBank/DDBJ whole genome shotgun (WGS) entry which is preliminary data.</text>
</comment>
<comment type="subcellular location">
    <subcellularLocation>
        <location evidence="1">Cell inner membrane</location>
        <topology evidence="1">Single-pass membrane protein</topology>
    </subcellularLocation>
</comment>
<evidence type="ECO:0000259" key="12">
    <source>
        <dbReference type="Pfam" id="PF12019"/>
    </source>
</evidence>